<dbReference type="RefSeq" id="WP_144871968.1">
    <property type="nucleotide sequence ID" value="NZ_LR213962.1"/>
</dbReference>
<reference evidence="2 3" key="1">
    <citation type="submission" date="2019-01" db="EMBL/GenBank/DDBJ databases">
        <authorList>
            <person name="Brito A."/>
        </authorList>
    </citation>
    <scope>NUCLEOTIDE SEQUENCE [LARGE SCALE GENOMIC DNA]</scope>
    <source>
        <strain evidence="2">1</strain>
    </source>
</reference>
<dbReference type="OrthoDB" id="463567at2"/>
<organism evidence="2 3">
    <name type="scientific">Hyella patelloides LEGE 07179</name>
    <dbReference type="NCBI Taxonomy" id="945734"/>
    <lineage>
        <taxon>Bacteria</taxon>
        <taxon>Bacillati</taxon>
        <taxon>Cyanobacteriota</taxon>
        <taxon>Cyanophyceae</taxon>
        <taxon>Pleurocapsales</taxon>
        <taxon>Hyellaceae</taxon>
        <taxon>Hyella</taxon>
    </lineage>
</organism>
<proteinExistence type="predicted"/>
<accession>A0A563VQR0</accession>
<keyword evidence="3" id="KW-1185">Reference proteome</keyword>
<gene>
    <name evidence="2" type="ORF">H1P_2140005</name>
</gene>
<dbReference type="AlphaFoldDB" id="A0A563VQR0"/>
<protein>
    <submittedName>
        <fullName evidence="2">Uncharacterized protein</fullName>
    </submittedName>
</protein>
<feature type="region of interest" description="Disordered" evidence="1">
    <location>
        <begin position="157"/>
        <end position="196"/>
    </location>
</feature>
<dbReference type="Proteomes" id="UP000320055">
    <property type="component" value="Unassembled WGS sequence"/>
</dbReference>
<evidence type="ECO:0000313" key="2">
    <source>
        <dbReference type="EMBL" id="VEP13719.1"/>
    </source>
</evidence>
<sequence length="196" mass="22460">MPYFPRKTQQIAIAFCLSLIFSILVNAGITNQLLPVLGQTVRPEMVAEQVYQSLPDFPLENEYISQASGNVASQNTLILRILRYHEYVKSRPLRYRFDWQLTFADYFDINEPMSADRYPGHRTLTVNPLESDRDILTNLTRTQRNQLIDTLLAIYNPQPETTPEQPTTPPNNSSEERNQKPSLPQPGDADLLLPVE</sequence>
<name>A0A563VQR0_9CYAN</name>
<evidence type="ECO:0000256" key="1">
    <source>
        <dbReference type="SAM" id="MobiDB-lite"/>
    </source>
</evidence>
<dbReference type="EMBL" id="CAACVJ010000129">
    <property type="protein sequence ID" value="VEP13719.1"/>
    <property type="molecule type" value="Genomic_DNA"/>
</dbReference>
<evidence type="ECO:0000313" key="3">
    <source>
        <dbReference type="Proteomes" id="UP000320055"/>
    </source>
</evidence>